<comment type="caution">
    <text evidence="1">The sequence shown here is derived from an EMBL/GenBank/DDBJ whole genome shotgun (WGS) entry which is preliminary data.</text>
</comment>
<proteinExistence type="predicted"/>
<evidence type="ECO:0000313" key="1">
    <source>
        <dbReference type="EMBL" id="TGJ70964.1"/>
    </source>
</evidence>
<dbReference type="EMBL" id="SOZJ01000002">
    <property type="protein sequence ID" value="TGJ70964.1"/>
    <property type="molecule type" value="Genomic_DNA"/>
</dbReference>
<name>A0A7C8KJA5_ORBOL</name>
<dbReference type="AlphaFoldDB" id="A0A7C8KJA5"/>
<reference evidence="1 2" key="1">
    <citation type="submission" date="2019-03" db="EMBL/GenBank/DDBJ databases">
        <title>Nematode-trapping fungi genome.</title>
        <authorList>
            <person name="Vidal-Diez De Ulzurrun G."/>
        </authorList>
    </citation>
    <scope>NUCLEOTIDE SEQUENCE [LARGE SCALE GENOMIC DNA]</scope>
    <source>
        <strain evidence="1 2">TWF154</strain>
    </source>
</reference>
<accession>A0A7C8KJA5</accession>
<dbReference type="Proteomes" id="UP000297595">
    <property type="component" value="Unassembled WGS sequence"/>
</dbReference>
<evidence type="ECO:0000313" key="2">
    <source>
        <dbReference type="Proteomes" id="UP000297595"/>
    </source>
</evidence>
<gene>
    <name evidence="1" type="ORF">EYR41_002972</name>
</gene>
<sequence length="156" mass="17582">MGLWMFAKTVFNDQGWVEAYDEEPEESLVPKKDKKKWVPSSFDSLILAYARKYNITLSGPRKIDSLIEDCEQEIATEDVDLPVPESNNLPKSDPFSFASNLKKYKSDRSTRKIGGDKLDITTFKSAERRGAAFDGRDPLGRDEITSLKEGLVLMVG</sequence>
<organism evidence="1 2">
    <name type="scientific">Orbilia oligospora</name>
    <name type="common">Nematode-trapping fungus</name>
    <name type="synonym">Arthrobotrys oligospora</name>
    <dbReference type="NCBI Taxonomy" id="2813651"/>
    <lineage>
        <taxon>Eukaryota</taxon>
        <taxon>Fungi</taxon>
        <taxon>Dikarya</taxon>
        <taxon>Ascomycota</taxon>
        <taxon>Pezizomycotina</taxon>
        <taxon>Orbiliomycetes</taxon>
        <taxon>Orbiliales</taxon>
        <taxon>Orbiliaceae</taxon>
        <taxon>Orbilia</taxon>
    </lineage>
</organism>
<protein>
    <submittedName>
        <fullName evidence="1">Uncharacterized protein</fullName>
    </submittedName>
</protein>